<evidence type="ECO:0000256" key="1">
    <source>
        <dbReference type="ARBA" id="ARBA00022701"/>
    </source>
</evidence>
<dbReference type="PRINTS" id="PR00380">
    <property type="entry name" value="KINESINHEAVY"/>
</dbReference>
<accession>A0A9D5HKK8</accession>
<dbReference type="OrthoDB" id="1907171at2759"/>
<evidence type="ECO:0000256" key="4">
    <source>
        <dbReference type="ARBA" id="ARBA00023054"/>
    </source>
</evidence>
<feature type="binding site" evidence="7">
    <location>
        <begin position="160"/>
        <end position="167"/>
    </location>
    <ligand>
        <name>ATP</name>
        <dbReference type="ChEBI" id="CHEBI:30616"/>
    </ligand>
</feature>
<dbReference type="GO" id="GO:0005524">
    <property type="term" value="F:ATP binding"/>
    <property type="evidence" value="ECO:0007669"/>
    <property type="project" value="UniProtKB-UniRule"/>
</dbReference>
<dbReference type="InterPro" id="IPR001752">
    <property type="entry name" value="Kinesin_motor_dom"/>
</dbReference>
<evidence type="ECO:0000256" key="2">
    <source>
        <dbReference type="ARBA" id="ARBA00022741"/>
    </source>
</evidence>
<feature type="compositionally biased region" description="Polar residues" evidence="8">
    <location>
        <begin position="1"/>
        <end position="11"/>
    </location>
</feature>
<dbReference type="EMBL" id="JAGGNH010000002">
    <property type="protein sequence ID" value="KAJ0980085.1"/>
    <property type="molecule type" value="Genomic_DNA"/>
</dbReference>
<dbReference type="GO" id="GO:0005874">
    <property type="term" value="C:microtubule"/>
    <property type="evidence" value="ECO:0007669"/>
    <property type="project" value="UniProtKB-KW"/>
</dbReference>
<keyword evidence="2 7" id="KW-0547">Nucleotide-binding</keyword>
<sequence>MEPLQTLNSPISPLRPRSLDDARSQTSPMPPVCISGRENTPPSDPNLQVNHRTSPSSRKKTPFIAAPMGENPRSDAPGVGSPDTSVKVVVRIRPVSGLVKTEYQVVKKTSSNSLSIGDRKFTFTSVLGPESSQEDIFNLVGVPLVHDALAGYNASIVSYGQTGTGKTFTMWGPQSAMVDAHSISSYQGIVPRIFQMLLSEIHKKQECLEENDISYQCRCSFLEIYNEHIIDLLDPTQRNLQIHDDASNGFYVENLTDEYVNTVEDVTQVLITGLSNRKVGATSVHSKSSRSHIIFTCTLESWCKGTQSTNSNSSKISKISLVDLAGLDKGKPDGVGKCDDRYVKQSLAKLGKLINILSRVTNSAEDQKIPYMDSRLTHFLKETLGGNAKVTYLCAISPDTRCIAGTLSTLRFGELAKEIQNKAVVNEVSDDDFNGLRDQIRHLKVDDRKNLSEKNHMGAIHSERLVDT</sequence>
<dbReference type="InterPro" id="IPR036961">
    <property type="entry name" value="Kinesin_motor_dom_sf"/>
</dbReference>
<dbReference type="SUPFAM" id="SSF52540">
    <property type="entry name" value="P-loop containing nucleoside triphosphate hydrolases"/>
    <property type="match status" value="1"/>
</dbReference>
<name>A0A9D5HKK8_9LILI</name>
<dbReference type="GO" id="GO:0008017">
    <property type="term" value="F:microtubule binding"/>
    <property type="evidence" value="ECO:0007669"/>
    <property type="project" value="InterPro"/>
</dbReference>
<organism evidence="10 11">
    <name type="scientific">Dioscorea zingiberensis</name>
    <dbReference type="NCBI Taxonomy" id="325984"/>
    <lineage>
        <taxon>Eukaryota</taxon>
        <taxon>Viridiplantae</taxon>
        <taxon>Streptophyta</taxon>
        <taxon>Embryophyta</taxon>
        <taxon>Tracheophyta</taxon>
        <taxon>Spermatophyta</taxon>
        <taxon>Magnoliopsida</taxon>
        <taxon>Liliopsida</taxon>
        <taxon>Dioscoreales</taxon>
        <taxon>Dioscoreaceae</taxon>
        <taxon>Dioscorea</taxon>
    </lineage>
</organism>
<evidence type="ECO:0000313" key="10">
    <source>
        <dbReference type="EMBL" id="KAJ0980085.1"/>
    </source>
</evidence>
<dbReference type="GO" id="GO:0003777">
    <property type="term" value="F:microtubule motor activity"/>
    <property type="evidence" value="ECO:0007669"/>
    <property type="project" value="InterPro"/>
</dbReference>
<keyword evidence="11" id="KW-1185">Reference proteome</keyword>
<gene>
    <name evidence="10" type="ORF">J5N97_008340</name>
</gene>
<dbReference type="AlphaFoldDB" id="A0A9D5HKK8"/>
<dbReference type="Gene3D" id="3.40.850.10">
    <property type="entry name" value="Kinesin motor domain"/>
    <property type="match status" value="1"/>
</dbReference>
<evidence type="ECO:0000259" key="9">
    <source>
        <dbReference type="PROSITE" id="PS50067"/>
    </source>
</evidence>
<dbReference type="Pfam" id="PF00225">
    <property type="entry name" value="Kinesin"/>
    <property type="match status" value="1"/>
</dbReference>
<feature type="compositionally biased region" description="Polar residues" evidence="8">
    <location>
        <begin position="37"/>
        <end position="56"/>
    </location>
</feature>
<evidence type="ECO:0000256" key="3">
    <source>
        <dbReference type="ARBA" id="ARBA00022840"/>
    </source>
</evidence>
<dbReference type="Proteomes" id="UP001085076">
    <property type="component" value="Miscellaneous, Linkage group lg02"/>
</dbReference>
<dbReference type="InterPro" id="IPR027417">
    <property type="entry name" value="P-loop_NTPase"/>
</dbReference>
<dbReference type="SMART" id="SM00129">
    <property type="entry name" value="KISc"/>
    <property type="match status" value="1"/>
</dbReference>
<comment type="similarity">
    <text evidence="6">Belongs to the TRAFAC class myosin-kinesin ATPase superfamily. Kinesin family. KIN-12 subfamily.</text>
</comment>
<evidence type="ECO:0000256" key="8">
    <source>
        <dbReference type="SAM" id="MobiDB-lite"/>
    </source>
</evidence>
<keyword evidence="1" id="KW-0493">Microtubule</keyword>
<dbReference type="PANTHER" id="PTHR37739:SF16">
    <property type="entry name" value="KINESIN-LIKE PROTEIN"/>
    <property type="match status" value="1"/>
</dbReference>
<protein>
    <recommendedName>
        <fullName evidence="9">Kinesin motor domain-containing protein</fullName>
    </recommendedName>
</protein>
<feature type="domain" description="Kinesin motor" evidence="9">
    <location>
        <begin position="85"/>
        <end position="419"/>
    </location>
</feature>
<dbReference type="PROSITE" id="PS50067">
    <property type="entry name" value="KINESIN_MOTOR_2"/>
    <property type="match status" value="1"/>
</dbReference>
<feature type="region of interest" description="Disordered" evidence="8">
    <location>
        <begin position="1"/>
        <end position="83"/>
    </location>
</feature>
<keyword evidence="5 7" id="KW-0505">Motor protein</keyword>
<keyword evidence="4" id="KW-0175">Coiled coil</keyword>
<proteinExistence type="inferred from homology"/>
<evidence type="ECO:0000313" key="11">
    <source>
        <dbReference type="Proteomes" id="UP001085076"/>
    </source>
</evidence>
<comment type="caution">
    <text evidence="10">The sequence shown here is derived from an EMBL/GenBank/DDBJ whole genome shotgun (WGS) entry which is preliminary data.</text>
</comment>
<keyword evidence="3 7" id="KW-0067">ATP-binding</keyword>
<reference evidence="10" key="1">
    <citation type="submission" date="2021-03" db="EMBL/GenBank/DDBJ databases">
        <authorList>
            <person name="Li Z."/>
            <person name="Yang C."/>
        </authorList>
    </citation>
    <scope>NUCLEOTIDE SEQUENCE</scope>
    <source>
        <strain evidence="10">Dzin_1.0</strain>
        <tissue evidence="10">Leaf</tissue>
    </source>
</reference>
<evidence type="ECO:0000256" key="7">
    <source>
        <dbReference type="PROSITE-ProRule" id="PRU00283"/>
    </source>
</evidence>
<dbReference type="PANTHER" id="PTHR37739">
    <property type="entry name" value="KINESIN-LIKE PROTEIN KIN-12D"/>
    <property type="match status" value="1"/>
</dbReference>
<reference evidence="10" key="2">
    <citation type="journal article" date="2022" name="Hortic Res">
        <title>The genome of Dioscorea zingiberensis sheds light on the biosynthesis, origin and evolution of the medicinally important diosgenin saponins.</title>
        <authorList>
            <person name="Li Y."/>
            <person name="Tan C."/>
            <person name="Li Z."/>
            <person name="Guo J."/>
            <person name="Li S."/>
            <person name="Chen X."/>
            <person name="Wang C."/>
            <person name="Dai X."/>
            <person name="Yang H."/>
            <person name="Song W."/>
            <person name="Hou L."/>
            <person name="Xu J."/>
            <person name="Tong Z."/>
            <person name="Xu A."/>
            <person name="Yuan X."/>
            <person name="Wang W."/>
            <person name="Yang Q."/>
            <person name="Chen L."/>
            <person name="Sun Z."/>
            <person name="Wang K."/>
            <person name="Pan B."/>
            <person name="Chen J."/>
            <person name="Bao Y."/>
            <person name="Liu F."/>
            <person name="Qi X."/>
            <person name="Gang D.R."/>
            <person name="Wen J."/>
            <person name="Li J."/>
        </authorList>
    </citation>
    <scope>NUCLEOTIDE SEQUENCE</scope>
    <source>
        <strain evidence="10">Dzin_1.0</strain>
    </source>
</reference>
<dbReference type="GO" id="GO:0007018">
    <property type="term" value="P:microtubule-based movement"/>
    <property type="evidence" value="ECO:0007669"/>
    <property type="project" value="InterPro"/>
</dbReference>
<evidence type="ECO:0000256" key="5">
    <source>
        <dbReference type="ARBA" id="ARBA00023175"/>
    </source>
</evidence>
<dbReference type="InterPro" id="IPR044986">
    <property type="entry name" value="KIF15/KIN-12"/>
</dbReference>
<evidence type="ECO:0000256" key="6">
    <source>
        <dbReference type="ARBA" id="ARBA00034488"/>
    </source>
</evidence>